<dbReference type="Pfam" id="PF02687">
    <property type="entry name" value="FtsX"/>
    <property type="match status" value="2"/>
</dbReference>
<gene>
    <name evidence="9" type="ORF">ABGB03_01305</name>
</gene>
<feature type="domain" description="ABC3 transporter permease C-terminal" evidence="7">
    <location>
        <begin position="290"/>
        <end position="406"/>
    </location>
</feature>
<feature type="transmembrane region" description="Helical" evidence="6">
    <location>
        <begin position="370"/>
        <end position="393"/>
    </location>
</feature>
<dbReference type="InterPro" id="IPR050250">
    <property type="entry name" value="Macrolide_Exporter_MacB"/>
</dbReference>
<name>A0AAU7BTR9_9FLAO</name>
<evidence type="ECO:0000313" key="9">
    <source>
        <dbReference type="EMBL" id="XBG61557.1"/>
    </source>
</evidence>
<dbReference type="InterPro" id="IPR025857">
    <property type="entry name" value="MacB_PCD"/>
</dbReference>
<evidence type="ECO:0000256" key="6">
    <source>
        <dbReference type="SAM" id="Phobius"/>
    </source>
</evidence>
<accession>A0AAU7BTR9</accession>
<feature type="transmembrane region" description="Helical" evidence="6">
    <location>
        <begin position="21"/>
        <end position="42"/>
    </location>
</feature>
<organism evidence="9">
    <name type="scientific">Pontimicrobium sp. SW4</name>
    <dbReference type="NCBI Taxonomy" id="3153519"/>
    <lineage>
        <taxon>Bacteria</taxon>
        <taxon>Pseudomonadati</taxon>
        <taxon>Bacteroidota</taxon>
        <taxon>Flavobacteriia</taxon>
        <taxon>Flavobacteriales</taxon>
        <taxon>Flavobacteriaceae</taxon>
        <taxon>Pontimicrobium</taxon>
    </lineage>
</organism>
<keyword evidence="3 6" id="KW-0812">Transmembrane</keyword>
<proteinExistence type="predicted"/>
<dbReference type="EMBL" id="CP157199">
    <property type="protein sequence ID" value="XBG61557.1"/>
    <property type="molecule type" value="Genomic_DNA"/>
</dbReference>
<keyword evidence="5 6" id="KW-0472">Membrane</keyword>
<evidence type="ECO:0000256" key="5">
    <source>
        <dbReference type="ARBA" id="ARBA00023136"/>
    </source>
</evidence>
<feature type="transmembrane region" description="Helical" evidence="6">
    <location>
        <begin position="730"/>
        <end position="750"/>
    </location>
</feature>
<dbReference type="RefSeq" id="WP_347924178.1">
    <property type="nucleotide sequence ID" value="NZ_CP157199.1"/>
</dbReference>
<evidence type="ECO:0000259" key="7">
    <source>
        <dbReference type="Pfam" id="PF02687"/>
    </source>
</evidence>
<evidence type="ECO:0000256" key="3">
    <source>
        <dbReference type="ARBA" id="ARBA00022692"/>
    </source>
</evidence>
<feature type="transmembrane region" description="Helical" evidence="6">
    <location>
        <begin position="426"/>
        <end position="446"/>
    </location>
</feature>
<comment type="subcellular location">
    <subcellularLocation>
        <location evidence="1">Cell membrane</location>
        <topology evidence="1">Multi-pass membrane protein</topology>
    </subcellularLocation>
</comment>
<feature type="transmembrane region" description="Helical" evidence="6">
    <location>
        <begin position="681"/>
        <end position="702"/>
    </location>
</feature>
<feature type="domain" description="MacB-like periplasmic core" evidence="8">
    <location>
        <begin position="433"/>
        <end position="601"/>
    </location>
</feature>
<dbReference type="Pfam" id="PF12704">
    <property type="entry name" value="MacB_PCD"/>
    <property type="match status" value="2"/>
</dbReference>
<dbReference type="InterPro" id="IPR003838">
    <property type="entry name" value="ABC3_permease_C"/>
</dbReference>
<dbReference type="PANTHER" id="PTHR30572">
    <property type="entry name" value="MEMBRANE COMPONENT OF TRANSPORTER-RELATED"/>
    <property type="match status" value="1"/>
</dbReference>
<feature type="transmembrane region" description="Helical" evidence="6">
    <location>
        <begin position="331"/>
        <end position="358"/>
    </location>
</feature>
<dbReference type="PANTHER" id="PTHR30572:SF18">
    <property type="entry name" value="ABC-TYPE MACROLIDE FAMILY EXPORT SYSTEM PERMEASE COMPONENT 2"/>
    <property type="match status" value="1"/>
</dbReference>
<protein>
    <submittedName>
        <fullName evidence="9">ABC transporter permease</fullName>
    </submittedName>
</protein>
<dbReference type="AlphaFoldDB" id="A0AAU7BTR9"/>
<reference evidence="9" key="1">
    <citation type="submission" date="2024-05" db="EMBL/GenBank/DDBJ databases">
        <title>Pontimicrobium maritimus sp. nov., isolated form sea water.</title>
        <authorList>
            <person name="Muhammad N."/>
            <person name="Vuong T.Q."/>
            <person name="Han H.L."/>
            <person name="Kim S.-G."/>
        </authorList>
    </citation>
    <scope>NUCLEOTIDE SEQUENCE</scope>
    <source>
        <strain evidence="9">SW4</strain>
    </source>
</reference>
<dbReference type="GO" id="GO:0005886">
    <property type="term" value="C:plasma membrane"/>
    <property type="evidence" value="ECO:0007669"/>
    <property type="project" value="UniProtKB-SubCell"/>
</dbReference>
<dbReference type="GO" id="GO:0022857">
    <property type="term" value="F:transmembrane transporter activity"/>
    <property type="evidence" value="ECO:0007669"/>
    <property type="project" value="TreeGrafter"/>
</dbReference>
<evidence type="ECO:0000256" key="4">
    <source>
        <dbReference type="ARBA" id="ARBA00022989"/>
    </source>
</evidence>
<evidence type="ECO:0000256" key="2">
    <source>
        <dbReference type="ARBA" id="ARBA00022475"/>
    </source>
</evidence>
<feature type="transmembrane region" description="Helical" evidence="6">
    <location>
        <begin position="762"/>
        <end position="784"/>
    </location>
</feature>
<keyword evidence="4 6" id="KW-1133">Transmembrane helix</keyword>
<keyword evidence="2" id="KW-1003">Cell membrane</keyword>
<evidence type="ECO:0000256" key="1">
    <source>
        <dbReference type="ARBA" id="ARBA00004651"/>
    </source>
</evidence>
<evidence type="ECO:0000259" key="8">
    <source>
        <dbReference type="Pfam" id="PF12704"/>
    </source>
</evidence>
<feature type="transmembrane region" description="Helical" evidence="6">
    <location>
        <begin position="285"/>
        <end position="304"/>
    </location>
</feature>
<sequence>MLKNYFKIAFRNLLKNKVYSFINISGLAIGMAATMMIGLWIMDELSYDNYFENKSNIAQVYESSSSNGNIETSPAIPRPLEFALRQDYNDNFKHIVMASWTQPRYLSFGETNINRSGNAMQEDGPEMLNLEIVEGIRDGLKEINAIMLSQSSAKALFGSETAIGKIVKVNNQDDLIVSGVYKDIPENNSFNDTDYLIPWKYYITTQQWIERAKTSWGNNSFQMFVQINENTTMEAITAKIIDVKKNASPGEAEFNPQVFLFPMKDWYLRGDFENGVQSGGRIENVWLFGIIGLFVLLLACINFVNLSTARSEKRATEVGIRKSIGSQRGQLIFQFLSESFLIVVLSFVFALGIVLLFLNGFNNLASKSIVFPWVNIMFWLISLVFIIITSFLAGSYPALYLSSFNPVTVLKGTFKAGRYSSLPRKVLVVTQFTVSIALIIGTLVVMNQIQHSKDRPVGYDKEGLIQIPVMSSQFIGKHETMRNQFIASGGAVKMTTMSGPMTSVWSNRSGYTWEGKTEGFQEDLAYTSVNYDFVETLGLKILEGRGFSREFATDSNAVILNETAVKYMNLTNPIGKFIKDSDIDDPSPEPPLRIVGVVEDMIIQSPYSPVKQAMYVFEKYGNIAYYNLRLNPAKGTSENLELIESTFKKNFPNTPFDFQFVDEEYGRKFRAEERIASLAKVFTGLAIFISCLGLFGLAAFVAEQRTKEIGVRKILGASVSQLWMILSKDFITLVVISLLIASPIAYYVMSQWLLKFSYRTDISLSVFLIASSGALIITLITVSFQSVKAATSNPVDSLRTE</sequence>
<feature type="domain" description="MacB-like periplasmic core" evidence="8">
    <location>
        <begin position="20"/>
        <end position="241"/>
    </location>
</feature>
<feature type="domain" description="ABC3 transporter permease C-terminal" evidence="7">
    <location>
        <begin position="681"/>
        <end position="794"/>
    </location>
</feature>